<dbReference type="InterPro" id="IPR047655">
    <property type="entry name" value="Transpos_IS630-like"/>
</dbReference>
<dbReference type="InterPro" id="IPR038717">
    <property type="entry name" value="Tc1-like_DDE_dom"/>
</dbReference>
<organism evidence="2 3">
    <name type="scientific">Thermotalea metallivorans</name>
    <dbReference type="NCBI Taxonomy" id="520762"/>
    <lineage>
        <taxon>Bacteria</taxon>
        <taxon>Bacillati</taxon>
        <taxon>Bacillota</taxon>
        <taxon>Clostridia</taxon>
        <taxon>Peptostreptococcales</taxon>
        <taxon>Thermotaleaceae</taxon>
        <taxon>Thermotalea</taxon>
    </lineage>
</organism>
<feature type="domain" description="Tc1-like transposase DDE" evidence="1">
    <location>
        <begin position="16"/>
        <end position="164"/>
    </location>
</feature>
<evidence type="ECO:0000313" key="2">
    <source>
        <dbReference type="EMBL" id="KXG73602.1"/>
    </source>
</evidence>
<dbReference type="Gene3D" id="3.30.420.10">
    <property type="entry name" value="Ribonuclease H-like superfamily/Ribonuclease H"/>
    <property type="match status" value="1"/>
</dbReference>
<dbReference type="PANTHER" id="PTHR46564:SF1">
    <property type="entry name" value="TRANSPOSASE"/>
    <property type="match status" value="1"/>
</dbReference>
<dbReference type="AlphaFoldDB" id="A0A140KZ77"/>
<comment type="caution">
    <text evidence="2">The sequence shown here is derived from an EMBL/GenBank/DDBJ whole genome shotgun (WGS) entry which is preliminary data.</text>
</comment>
<dbReference type="Proteomes" id="UP000070456">
    <property type="component" value="Unassembled WGS sequence"/>
</dbReference>
<dbReference type="OrthoDB" id="1901704at2"/>
<dbReference type="InterPro" id="IPR036397">
    <property type="entry name" value="RNaseH_sf"/>
</dbReference>
<reference evidence="2 3" key="1">
    <citation type="submission" date="2015-12" db="EMBL/GenBank/DDBJ databases">
        <title>Draft genome sequence of the thermoanaerobe Thermotalea metallivorans, an isolate from the runoff channel of the Great Artesian Basin, Australia.</title>
        <authorList>
            <person name="Patel B.K."/>
        </authorList>
    </citation>
    <scope>NUCLEOTIDE SEQUENCE [LARGE SCALE GENOMIC DNA]</scope>
    <source>
        <strain evidence="2 3">B2-1</strain>
    </source>
</reference>
<dbReference type="PANTHER" id="PTHR46564">
    <property type="entry name" value="TRANSPOSASE"/>
    <property type="match status" value="1"/>
</dbReference>
<sequence>MSTFLDIIENLSDVSLWAMDETGKRLESDNYYSWSPIGQPTLIERNGAKKGVNIIGATEVLKHFDFVYDQYINDENHDGSIGSIKVIQFLEKLLDYDAQRGISKTIVILDNAGFHRAKAVQKFVREYEERLTLIFLPVYSPELNPQENIWNWMKKFMAAASAFTIIEEISNKVKEFQTYIRENTTKVKQLVFARNYYK</sequence>
<proteinExistence type="predicted"/>
<dbReference type="EMBL" id="LOEE01000105">
    <property type="protein sequence ID" value="KXG73602.1"/>
    <property type="molecule type" value="Genomic_DNA"/>
</dbReference>
<keyword evidence="3" id="KW-1185">Reference proteome</keyword>
<evidence type="ECO:0000259" key="1">
    <source>
        <dbReference type="Pfam" id="PF13358"/>
    </source>
</evidence>
<dbReference type="Pfam" id="PF13358">
    <property type="entry name" value="DDE_3"/>
    <property type="match status" value="1"/>
</dbReference>
<protein>
    <recommendedName>
        <fullName evidence="1">Tc1-like transposase DDE domain-containing protein</fullName>
    </recommendedName>
</protein>
<dbReference type="NCBIfam" id="NF033545">
    <property type="entry name" value="transpos_IS630"/>
    <property type="match status" value="1"/>
</dbReference>
<dbReference type="STRING" id="520762.AN619_30700"/>
<evidence type="ECO:0000313" key="3">
    <source>
        <dbReference type="Proteomes" id="UP000070456"/>
    </source>
</evidence>
<dbReference type="RefSeq" id="WP_068558128.1">
    <property type="nucleotide sequence ID" value="NZ_LOEE01000105.1"/>
</dbReference>
<dbReference type="GO" id="GO:0003676">
    <property type="term" value="F:nucleic acid binding"/>
    <property type="evidence" value="ECO:0007669"/>
    <property type="project" value="InterPro"/>
</dbReference>
<name>A0A140KZ77_9FIRM</name>
<gene>
    <name evidence="2" type="ORF">AN619_30700</name>
</gene>
<accession>A0A140KZ77</accession>